<dbReference type="GO" id="GO:0015347">
    <property type="term" value="F:sodium-independent organic anion transmembrane transporter activity"/>
    <property type="evidence" value="ECO:0007669"/>
    <property type="project" value="TreeGrafter"/>
</dbReference>
<comment type="caution">
    <text evidence="5">The sequence shown here is derived from an EMBL/GenBank/DDBJ whole genome shotgun (WGS) entry which is preliminary data.</text>
</comment>
<feature type="transmembrane region" description="Helical" evidence="4">
    <location>
        <begin position="162"/>
        <end position="183"/>
    </location>
</feature>
<organism evidence="5 6">
    <name type="scientific">Microtus ochrogaster</name>
    <name type="common">Prairie vole</name>
    <dbReference type="NCBI Taxonomy" id="79684"/>
    <lineage>
        <taxon>Eukaryota</taxon>
        <taxon>Metazoa</taxon>
        <taxon>Chordata</taxon>
        <taxon>Craniata</taxon>
        <taxon>Vertebrata</taxon>
        <taxon>Euteleostomi</taxon>
        <taxon>Mammalia</taxon>
        <taxon>Eutheria</taxon>
        <taxon>Euarchontoglires</taxon>
        <taxon>Glires</taxon>
        <taxon>Rodentia</taxon>
        <taxon>Myomorpha</taxon>
        <taxon>Muroidea</taxon>
        <taxon>Cricetidae</taxon>
        <taxon>Arvicolinae</taxon>
        <taxon>Microtus</taxon>
    </lineage>
</organism>
<gene>
    <name evidence="5" type="ORF">LTLLF_104345</name>
</gene>
<evidence type="ECO:0000313" key="6">
    <source>
        <dbReference type="Proteomes" id="UP000710432"/>
    </source>
</evidence>
<dbReference type="SUPFAM" id="SSF103473">
    <property type="entry name" value="MFS general substrate transporter"/>
    <property type="match status" value="1"/>
</dbReference>
<evidence type="ECO:0000313" key="5">
    <source>
        <dbReference type="EMBL" id="KAH0509342.1"/>
    </source>
</evidence>
<protein>
    <submittedName>
        <fullName evidence="5">Solute carrier organic anion transporter family member 6A1</fullName>
    </submittedName>
</protein>
<evidence type="ECO:0000256" key="4">
    <source>
        <dbReference type="SAM" id="Phobius"/>
    </source>
</evidence>
<keyword evidence="4" id="KW-0472">Membrane</keyword>
<proteinExistence type="predicted"/>
<dbReference type="InterPro" id="IPR004156">
    <property type="entry name" value="OATP"/>
</dbReference>
<dbReference type="GO" id="GO:0016323">
    <property type="term" value="C:basolateral plasma membrane"/>
    <property type="evidence" value="ECO:0007669"/>
    <property type="project" value="TreeGrafter"/>
</dbReference>
<keyword evidence="4" id="KW-0812">Transmembrane</keyword>
<name>A0A8J6GFI4_MICOH</name>
<dbReference type="AlphaFoldDB" id="A0A8J6GFI4"/>
<comment type="subcellular location">
    <subcellularLocation>
        <location evidence="1">Membrane</location>
        <topology evidence="1">Multi-pass membrane protein</topology>
    </subcellularLocation>
</comment>
<dbReference type="Proteomes" id="UP000710432">
    <property type="component" value="Unassembled WGS sequence"/>
</dbReference>
<dbReference type="GO" id="GO:0043252">
    <property type="term" value="P:sodium-independent organic anion transport"/>
    <property type="evidence" value="ECO:0007669"/>
    <property type="project" value="TreeGrafter"/>
</dbReference>
<accession>A0A8J6GFI4</accession>
<evidence type="ECO:0000256" key="2">
    <source>
        <dbReference type="ARBA" id="ARBA00023157"/>
    </source>
</evidence>
<evidence type="ECO:0000256" key="3">
    <source>
        <dbReference type="SAM" id="MobiDB-lite"/>
    </source>
</evidence>
<reference evidence="5" key="1">
    <citation type="submission" date="2020-03" db="EMBL/GenBank/DDBJ databases">
        <title>Studies in the Genomics of Life Span.</title>
        <authorList>
            <person name="Glass D."/>
        </authorList>
    </citation>
    <scope>NUCLEOTIDE SEQUENCE</scope>
    <source>
        <strain evidence="5">LTLLF</strain>
        <tissue evidence="5">Muscle</tissue>
    </source>
</reference>
<keyword evidence="4" id="KW-1133">Transmembrane helix</keyword>
<feature type="transmembrane region" description="Helical" evidence="4">
    <location>
        <begin position="96"/>
        <end position="114"/>
    </location>
</feature>
<dbReference type="InterPro" id="IPR036259">
    <property type="entry name" value="MFS_trans_sf"/>
</dbReference>
<dbReference type="PANTHER" id="PTHR11388">
    <property type="entry name" value="ORGANIC ANION TRANSPORTER"/>
    <property type="match status" value="1"/>
</dbReference>
<feature type="transmembrane region" description="Helical" evidence="4">
    <location>
        <begin position="135"/>
        <end position="156"/>
    </location>
</feature>
<keyword evidence="2" id="KW-1015">Disulfide bond</keyword>
<feature type="region of interest" description="Disordered" evidence="3">
    <location>
        <begin position="1"/>
        <end position="23"/>
    </location>
</feature>
<sequence>MTEAPKKEQDIVEVAPAQEEDGKDNKEIQNFSKLIPYLRTVPRSVAKFKKLAAEKRLAFSRPLKISDPKYIASLEGPFGFGPLVCPAFQRFNNIDFFLFLYCLTVMVHGALFTLSDMSLKQMVKKFSLTEKEITIMDLTDYYASFLVAIVAAYYGGKGNRSKWLAASAFILGISSIVFAVPFYKYEIIKPLEESEGANKLVLEKEKEPCSFDKRLKDKEFGFGFKDLLQATKCLVCNPLLLCCSLYKTMEFVNFRGTNQFVNLYLENQFLLTPSAATKLTVSVPIPPLFKKTSTEACIYWSINKCGYRGRCWIYNKSKMTYMMMGLCK</sequence>
<evidence type="ECO:0000256" key="1">
    <source>
        <dbReference type="ARBA" id="ARBA00004141"/>
    </source>
</evidence>
<dbReference type="EMBL" id="JAATJU010022900">
    <property type="protein sequence ID" value="KAH0509342.1"/>
    <property type="molecule type" value="Genomic_DNA"/>
</dbReference>
<dbReference type="Pfam" id="PF03137">
    <property type="entry name" value="OATP"/>
    <property type="match status" value="2"/>
</dbReference>
<dbReference type="PANTHER" id="PTHR11388:SF129">
    <property type="entry name" value="SOLUTE CARRIER ORGANIC ANION TRANSPORTER FAMILY MEMBER 6C1"/>
    <property type="match status" value="1"/>
</dbReference>
<feature type="compositionally biased region" description="Basic and acidic residues" evidence="3">
    <location>
        <begin position="1"/>
        <end position="10"/>
    </location>
</feature>